<keyword evidence="4" id="KW-1185">Reference proteome</keyword>
<dbReference type="EMBL" id="CAJJDO010000002">
    <property type="protein sequence ID" value="CAD8133084.1"/>
    <property type="molecule type" value="Genomic_DNA"/>
</dbReference>
<evidence type="ECO:0000313" key="3">
    <source>
        <dbReference type="EMBL" id="CAD8133084.1"/>
    </source>
</evidence>
<keyword evidence="2" id="KW-0802">TPR repeat</keyword>
<gene>
    <name evidence="3" type="ORF">PPENT_87.1.T0020222</name>
</gene>
<dbReference type="Pfam" id="PF13174">
    <property type="entry name" value="TPR_6"/>
    <property type="match status" value="1"/>
</dbReference>
<dbReference type="PANTHER" id="PTHR20931">
    <property type="entry name" value="TETRATRICOPEPTIDE REPEAT PROTEIN 30"/>
    <property type="match status" value="1"/>
</dbReference>
<reference evidence="3" key="1">
    <citation type="submission" date="2021-01" db="EMBL/GenBank/DDBJ databases">
        <authorList>
            <consortium name="Genoscope - CEA"/>
            <person name="William W."/>
        </authorList>
    </citation>
    <scope>NUCLEOTIDE SEQUENCE</scope>
</reference>
<proteinExistence type="predicted"/>
<dbReference type="AlphaFoldDB" id="A0A8S1S2G1"/>
<dbReference type="InterPro" id="IPR039941">
    <property type="entry name" value="TT30"/>
</dbReference>
<dbReference type="InterPro" id="IPR019734">
    <property type="entry name" value="TPR_rpt"/>
</dbReference>
<dbReference type="PANTHER" id="PTHR20931:SF0">
    <property type="entry name" value="TETRATRICOPEPTIDE REPEAT PROTEIN 30"/>
    <property type="match status" value="1"/>
</dbReference>
<dbReference type="FunFam" id="1.25.40.10:FF:000418">
    <property type="entry name" value="Tetratricopeptide repeat protein 30A"/>
    <property type="match status" value="1"/>
</dbReference>
<dbReference type="SMART" id="SM00028">
    <property type="entry name" value="TPR"/>
    <property type="match status" value="3"/>
</dbReference>
<protein>
    <recommendedName>
        <fullName evidence="5">Tetratricopeptide repeat protein</fullName>
    </recommendedName>
</protein>
<dbReference type="Proteomes" id="UP000689195">
    <property type="component" value="Unassembled WGS sequence"/>
</dbReference>
<accession>A0A8S1S2G1</accession>
<organism evidence="3 4">
    <name type="scientific">Paramecium pentaurelia</name>
    <dbReference type="NCBI Taxonomy" id="43138"/>
    <lineage>
        <taxon>Eukaryota</taxon>
        <taxon>Sar</taxon>
        <taxon>Alveolata</taxon>
        <taxon>Ciliophora</taxon>
        <taxon>Intramacronucleata</taxon>
        <taxon>Oligohymenophorea</taxon>
        <taxon>Peniculida</taxon>
        <taxon>Parameciidae</taxon>
        <taxon>Paramecium</taxon>
    </lineage>
</organism>
<dbReference type="GO" id="GO:0120170">
    <property type="term" value="F:intraciliary transport particle B binding"/>
    <property type="evidence" value="ECO:0007669"/>
    <property type="project" value="TreeGrafter"/>
</dbReference>
<sequence>MQPIHPIIEGQRTRTIYNLIKDQKYKDAINYLNYELQFCPKSRPLSLLAYCHYMNQDFSQVVTIYEQLVKYYPEIDDYKIYIAQSYYKDSLYDEALKICASVENSQYQGKILQLQALIRYEKKMNFNMQKHYLNKMIWMILIQQQMKLNKFEEARQRFQDAMNLTGYSCELSYNIALCYYKQKQLAQSLKFIAEIIERGVREHPQLGVGSNSEGIEVKSVGNSQALKESALIEAFNLKAAIEYSIKNYSAAKEALIDMPPREEEELDPQTAEGFKKLNHLLQNPPFPSETFSNLLLLYCKYGYFDMAADILAENADLTFNTISQDDFEFVDALILTASSPEESFRKFQLLANKHIDTLRRITKSIQDSRLNRDNKGIKKSLKEFDDCLEKFIPVLMAQAKIYWDKDNYQQVEKLFRQSAEFCADHEVWKLNLAHVFFVQDNKYREAIRYQEPIVKKNNDNLLSLTAIVVANLCVSYIMVNQNEDAEELMKKLEAEEQKSQVQEPDKPVYHLCIVNLVIGILYCSKNNYEFGVSRVIKFLEPYNKKINTDFWFYAKRCFLALIEVLAKHMIILKDTSYSEILDFLDAADSFGKAIPSVINPLEQMNEKHTVSYEARMIKRIILKLRM</sequence>
<evidence type="ECO:0000313" key="4">
    <source>
        <dbReference type="Proteomes" id="UP000689195"/>
    </source>
</evidence>
<dbReference type="GO" id="GO:0030992">
    <property type="term" value="C:intraciliary transport particle B"/>
    <property type="evidence" value="ECO:0007669"/>
    <property type="project" value="TreeGrafter"/>
</dbReference>
<keyword evidence="1" id="KW-0677">Repeat</keyword>
<name>A0A8S1S2G1_9CILI</name>
<dbReference type="GO" id="GO:0005879">
    <property type="term" value="C:axonemal microtubule"/>
    <property type="evidence" value="ECO:0007669"/>
    <property type="project" value="TreeGrafter"/>
</dbReference>
<comment type="caution">
    <text evidence="3">The sequence shown here is derived from an EMBL/GenBank/DDBJ whole genome shotgun (WGS) entry which is preliminary data.</text>
</comment>
<evidence type="ECO:0000256" key="2">
    <source>
        <dbReference type="ARBA" id="ARBA00022803"/>
    </source>
</evidence>
<dbReference type="GO" id="GO:0042073">
    <property type="term" value="P:intraciliary transport"/>
    <property type="evidence" value="ECO:0007669"/>
    <property type="project" value="TreeGrafter"/>
</dbReference>
<dbReference type="OrthoDB" id="432109at2759"/>
<evidence type="ECO:0000256" key="1">
    <source>
        <dbReference type="ARBA" id="ARBA00022737"/>
    </source>
</evidence>
<evidence type="ECO:0008006" key="5">
    <source>
        <dbReference type="Google" id="ProtNLM"/>
    </source>
</evidence>